<gene>
    <name evidence="1" type="ORF">PACLA_8A073297</name>
</gene>
<protein>
    <submittedName>
        <fullName evidence="1">PREDICTED: uncharacterized protein LOC107352495</fullName>
    </submittedName>
</protein>
<accession>A0A6S7H5P8</accession>
<name>A0A6S7H5P8_PARCT</name>
<dbReference type="InterPro" id="IPR013087">
    <property type="entry name" value="Znf_C2H2_type"/>
</dbReference>
<dbReference type="Proteomes" id="UP001152795">
    <property type="component" value="Unassembled WGS sequence"/>
</dbReference>
<proteinExistence type="predicted"/>
<dbReference type="AlphaFoldDB" id="A0A6S7H5P8"/>
<organism evidence="1 2">
    <name type="scientific">Paramuricea clavata</name>
    <name type="common">Red gorgonian</name>
    <name type="synonym">Violescent sea-whip</name>
    <dbReference type="NCBI Taxonomy" id="317549"/>
    <lineage>
        <taxon>Eukaryota</taxon>
        <taxon>Metazoa</taxon>
        <taxon>Cnidaria</taxon>
        <taxon>Anthozoa</taxon>
        <taxon>Octocorallia</taxon>
        <taxon>Malacalcyonacea</taxon>
        <taxon>Plexauridae</taxon>
        <taxon>Paramuricea</taxon>
    </lineage>
</organism>
<evidence type="ECO:0000313" key="2">
    <source>
        <dbReference type="Proteomes" id="UP001152795"/>
    </source>
</evidence>
<sequence length="295" mass="33936">MADQQQQLKDMRNTVAAYSKKKQHVDTFSCSVCGRVYKYLKAKDNHVKREHPNFQPPEEALEKDMHSDLKEPVSVSDDRYNYATLRLSMGLFLRNFDDSVKEGDGERTIRCWKFAMLLFRLHGHNKYALAALQLQAWLEAMLTPKLSHSLMWNRYVNNKGGPGKNIALDLRLEHLNNLLKGLLKHLGPNLTESAAQRCSQSIHNVEKLLESVDSDLNVKRSSCHHKVKKSHDDLVSIVKELTSKGNVFTKSSTITRSYDVMTNFKDSLLKGLDYGSLSQWITRHKKEWNKLEPLI</sequence>
<evidence type="ECO:0000313" key="1">
    <source>
        <dbReference type="EMBL" id="CAB4001015.1"/>
    </source>
</evidence>
<dbReference type="PROSITE" id="PS50157">
    <property type="entry name" value="ZINC_FINGER_C2H2_2"/>
    <property type="match status" value="1"/>
</dbReference>
<dbReference type="PROSITE" id="PS00028">
    <property type="entry name" value="ZINC_FINGER_C2H2_1"/>
    <property type="match status" value="1"/>
</dbReference>
<dbReference type="Pfam" id="PF20231">
    <property type="entry name" value="DUF6589"/>
    <property type="match status" value="1"/>
</dbReference>
<dbReference type="OrthoDB" id="5982312at2759"/>
<keyword evidence="2" id="KW-1185">Reference proteome</keyword>
<comment type="caution">
    <text evidence="1">The sequence shown here is derived from an EMBL/GenBank/DDBJ whole genome shotgun (WGS) entry which is preliminary data.</text>
</comment>
<reference evidence="1" key="1">
    <citation type="submission" date="2020-04" db="EMBL/GenBank/DDBJ databases">
        <authorList>
            <person name="Alioto T."/>
            <person name="Alioto T."/>
            <person name="Gomez Garrido J."/>
        </authorList>
    </citation>
    <scope>NUCLEOTIDE SEQUENCE</scope>
    <source>
        <strain evidence="1">A484AB</strain>
    </source>
</reference>
<dbReference type="EMBL" id="CACRXK020003984">
    <property type="protein sequence ID" value="CAB4001015.1"/>
    <property type="molecule type" value="Genomic_DNA"/>
</dbReference>
<dbReference type="InterPro" id="IPR046496">
    <property type="entry name" value="DUF6589"/>
</dbReference>